<dbReference type="Gene3D" id="3.20.20.140">
    <property type="entry name" value="Metal-dependent hydrolases"/>
    <property type="match status" value="1"/>
</dbReference>
<dbReference type="GO" id="GO:0004534">
    <property type="term" value="F:5'-3' RNA exonuclease activity"/>
    <property type="evidence" value="ECO:0007669"/>
    <property type="project" value="TreeGrafter"/>
</dbReference>
<dbReference type="RefSeq" id="WP_058723742.1">
    <property type="nucleotide sequence ID" value="NZ_LMUA01000030.1"/>
</dbReference>
<gene>
    <name evidence="2" type="ORF">ASJ35_15605</name>
</gene>
<evidence type="ECO:0000313" key="2">
    <source>
        <dbReference type="EMBL" id="KUE75071.1"/>
    </source>
</evidence>
<dbReference type="InterPro" id="IPR016195">
    <property type="entry name" value="Pol/histidinol_Pase-like"/>
</dbReference>
<dbReference type="SMART" id="SM00481">
    <property type="entry name" value="POLIIIAc"/>
    <property type="match status" value="1"/>
</dbReference>
<dbReference type="PANTHER" id="PTHR42924:SF3">
    <property type="entry name" value="POLYMERASE_HISTIDINOL PHOSPHATASE N-TERMINAL DOMAIN-CONTAINING PROTEIN"/>
    <property type="match status" value="1"/>
</dbReference>
<protein>
    <recommendedName>
        <fullName evidence="1">Polymerase/histidinol phosphatase N-terminal domain-containing protein</fullName>
    </recommendedName>
</protein>
<dbReference type="InterPro" id="IPR052018">
    <property type="entry name" value="PHP_domain"/>
</dbReference>
<evidence type="ECO:0000313" key="3">
    <source>
        <dbReference type="Proteomes" id="UP000053433"/>
    </source>
</evidence>
<dbReference type="GO" id="GO:0035312">
    <property type="term" value="F:5'-3' DNA exonuclease activity"/>
    <property type="evidence" value="ECO:0007669"/>
    <property type="project" value="TreeGrafter"/>
</dbReference>
<sequence>MLYDLHMHSCLSPCAEDDMTPANIAGLAKLAGAELIAVTDHNAADNLPAVQCCCNAYGLRLLPGVEVNTAEEIHVLCYFKTVDTALEFGRLLYAALPEFPYDPAVWGRQLVMDENDEVLRTVDKLLTGAVSMDIYEVKAACEALGGVAVPAHVEKDSYALLSVLGFLPEDLPFAAVELHDASRLGGLVEKGLLPAGLEVLFSSDAHRMEDVACSLHALAADSVLRRLL</sequence>
<accession>A0A0W7TMV3</accession>
<dbReference type="Pfam" id="PF02811">
    <property type="entry name" value="PHP"/>
    <property type="match status" value="1"/>
</dbReference>
<name>A0A0W7TMV3_9FIRM</name>
<dbReference type="EMBL" id="LMUA01000030">
    <property type="protein sequence ID" value="KUE75071.1"/>
    <property type="molecule type" value="Genomic_DNA"/>
</dbReference>
<dbReference type="AlphaFoldDB" id="A0A0W7TMV3"/>
<dbReference type="SUPFAM" id="SSF89550">
    <property type="entry name" value="PHP domain-like"/>
    <property type="match status" value="1"/>
</dbReference>
<dbReference type="InterPro" id="IPR003141">
    <property type="entry name" value="Pol/His_phosphatase_N"/>
</dbReference>
<dbReference type="InterPro" id="IPR004013">
    <property type="entry name" value="PHP_dom"/>
</dbReference>
<reference evidence="2 3" key="1">
    <citation type="submission" date="2015-10" db="EMBL/GenBank/DDBJ databases">
        <title>A novel member of the family Ruminococcaceae isolated from human faeces.</title>
        <authorList>
            <person name="Shkoporov A.N."/>
            <person name="Chaplin A.V."/>
            <person name="Motuzova O.V."/>
            <person name="Kafarskaia L.I."/>
            <person name="Efimov B.A."/>
        </authorList>
    </citation>
    <scope>NUCLEOTIDE SEQUENCE [LARGE SCALE GENOMIC DNA]</scope>
    <source>
        <strain evidence="2 3">668</strain>
    </source>
</reference>
<feature type="domain" description="Polymerase/histidinol phosphatase N-terminal" evidence="1">
    <location>
        <begin position="3"/>
        <end position="71"/>
    </location>
</feature>
<dbReference type="PANTHER" id="PTHR42924">
    <property type="entry name" value="EXONUCLEASE"/>
    <property type="match status" value="1"/>
</dbReference>
<dbReference type="CDD" id="cd07432">
    <property type="entry name" value="PHP_HisPPase"/>
    <property type="match status" value="1"/>
</dbReference>
<organism evidence="2 3">
    <name type="scientific">Ruthenibacterium lactatiformans</name>
    <dbReference type="NCBI Taxonomy" id="1550024"/>
    <lineage>
        <taxon>Bacteria</taxon>
        <taxon>Bacillati</taxon>
        <taxon>Bacillota</taxon>
        <taxon>Clostridia</taxon>
        <taxon>Eubacteriales</taxon>
        <taxon>Oscillospiraceae</taxon>
        <taxon>Ruthenibacterium</taxon>
    </lineage>
</organism>
<comment type="caution">
    <text evidence="2">The sequence shown here is derived from an EMBL/GenBank/DDBJ whole genome shotgun (WGS) entry which is preliminary data.</text>
</comment>
<dbReference type="Proteomes" id="UP000053433">
    <property type="component" value="Unassembled WGS sequence"/>
</dbReference>
<proteinExistence type="predicted"/>
<evidence type="ECO:0000259" key="1">
    <source>
        <dbReference type="SMART" id="SM00481"/>
    </source>
</evidence>